<evidence type="ECO:0000256" key="1">
    <source>
        <dbReference type="ARBA" id="ARBA00009091"/>
    </source>
</evidence>
<evidence type="ECO:0000256" key="2">
    <source>
        <dbReference type="ARBA" id="ARBA00022729"/>
    </source>
</evidence>
<reference evidence="4 5" key="2">
    <citation type="journal article" date="2011" name="Stand. Genomic Sci.">
        <title>Complete genome sequence of Truepera radiovictrix type strain (RQ-24).</title>
        <authorList>
            <person name="Ivanova N."/>
            <person name="Rohde C."/>
            <person name="Munk C."/>
            <person name="Nolan M."/>
            <person name="Lucas S."/>
            <person name="Del Rio T.G."/>
            <person name="Tice H."/>
            <person name="Deshpande S."/>
            <person name="Cheng J.F."/>
            <person name="Tapia R."/>
            <person name="Han C."/>
            <person name="Goodwin L."/>
            <person name="Pitluck S."/>
            <person name="Liolios K."/>
            <person name="Mavromatis K."/>
            <person name="Mikhailova N."/>
            <person name="Pati A."/>
            <person name="Chen A."/>
            <person name="Palaniappan K."/>
            <person name="Land M."/>
            <person name="Hauser L."/>
            <person name="Chang Y.J."/>
            <person name="Jeffries C.D."/>
            <person name="Brambilla E."/>
            <person name="Rohde M."/>
            <person name="Goker M."/>
            <person name="Tindall B.J."/>
            <person name="Woyke T."/>
            <person name="Bristow J."/>
            <person name="Eisen J.A."/>
            <person name="Markowitz V."/>
            <person name="Hugenholtz P."/>
            <person name="Kyrpides N.C."/>
            <person name="Klenk H.P."/>
            <person name="Lapidus A."/>
        </authorList>
    </citation>
    <scope>NUCLEOTIDE SEQUENCE [LARGE SCALE GENOMIC DNA]</scope>
    <source>
        <strain evidence="5">DSM 17093 / CIP 108686 / LMG 22925 / RQ-24</strain>
    </source>
</reference>
<protein>
    <submittedName>
        <fullName evidence="4">Outer membrane chaperone Skp (OmpH)</fullName>
    </submittedName>
</protein>
<dbReference type="GO" id="GO:0051082">
    <property type="term" value="F:unfolded protein binding"/>
    <property type="evidence" value="ECO:0007669"/>
    <property type="project" value="InterPro"/>
</dbReference>
<comment type="similarity">
    <text evidence="1">Belongs to the Skp family.</text>
</comment>
<dbReference type="STRING" id="649638.Trad_0067"/>
<dbReference type="PANTHER" id="PTHR35089:SF1">
    <property type="entry name" value="CHAPERONE PROTEIN SKP"/>
    <property type="match status" value="1"/>
</dbReference>
<dbReference type="Pfam" id="PF03938">
    <property type="entry name" value="OmpH"/>
    <property type="match status" value="1"/>
</dbReference>
<evidence type="ECO:0000313" key="5">
    <source>
        <dbReference type="Proteomes" id="UP000000379"/>
    </source>
</evidence>
<reference evidence="5" key="1">
    <citation type="submission" date="2010-05" db="EMBL/GenBank/DDBJ databases">
        <title>The complete genome of Truepera radiovictris DSM 17093.</title>
        <authorList>
            <consortium name="US DOE Joint Genome Institute (JGI-PGF)"/>
            <person name="Lucas S."/>
            <person name="Copeland A."/>
            <person name="Lapidus A."/>
            <person name="Glavina del Rio T."/>
            <person name="Dalin E."/>
            <person name="Tice H."/>
            <person name="Bruce D."/>
            <person name="Goodwin L."/>
            <person name="Pitluck S."/>
            <person name="Kyrpides N."/>
            <person name="Mavromatis K."/>
            <person name="Ovchinnikova G."/>
            <person name="Munk A.C."/>
            <person name="Detter J.C."/>
            <person name="Han C."/>
            <person name="Tapia R."/>
            <person name="Land M."/>
            <person name="Hauser L."/>
            <person name="Markowitz V."/>
            <person name="Cheng J.-F."/>
            <person name="Hugenholtz P."/>
            <person name="Woyke T."/>
            <person name="Wu D."/>
            <person name="Tindall B."/>
            <person name="Pomrenke H.G."/>
            <person name="Brambilla E."/>
            <person name="Klenk H.-P."/>
            <person name="Eisen J.A."/>
        </authorList>
    </citation>
    <scope>NUCLEOTIDE SEQUENCE [LARGE SCALE GENOMIC DNA]</scope>
    <source>
        <strain evidence="5">DSM 17093 / CIP 108686 / LMG 22925 / RQ-24</strain>
    </source>
</reference>
<dbReference type="SMART" id="SM00935">
    <property type="entry name" value="OmpH"/>
    <property type="match status" value="1"/>
</dbReference>
<proteinExistence type="inferred from homology"/>
<dbReference type="SUPFAM" id="SSF111384">
    <property type="entry name" value="OmpH-like"/>
    <property type="match status" value="1"/>
</dbReference>
<sequence>MTGLFPRPRRVAAALLVALALAPFGMAQQPLSIAFIRTAEVLAAHPAGQQAAQLTERARAELEEIAATLQPLLARFNAGEQLTAEERDTLELSQRTYQETQARYQEEIQAAARPAEEAIDAIIRQIAEENGYTLVFNREVAAASQLIVYGAESVPDITEEVIARIRAETGGAAPAGEN</sequence>
<dbReference type="eggNOG" id="COG2825">
    <property type="taxonomic scope" value="Bacteria"/>
</dbReference>
<evidence type="ECO:0000256" key="3">
    <source>
        <dbReference type="SAM" id="SignalP"/>
    </source>
</evidence>
<dbReference type="EMBL" id="CP002049">
    <property type="protein sequence ID" value="ADI13210.1"/>
    <property type="molecule type" value="Genomic_DNA"/>
</dbReference>
<gene>
    <name evidence="4" type="ordered locus">Trad_0067</name>
</gene>
<keyword evidence="2 3" id="KW-0732">Signal</keyword>
<feature type="signal peptide" evidence="3">
    <location>
        <begin position="1"/>
        <end position="27"/>
    </location>
</feature>
<dbReference type="InterPro" id="IPR024930">
    <property type="entry name" value="Skp_dom_sf"/>
</dbReference>
<name>D7CX86_TRURR</name>
<evidence type="ECO:0000313" key="4">
    <source>
        <dbReference type="EMBL" id="ADI13210.1"/>
    </source>
</evidence>
<feature type="chain" id="PRO_5003094326" evidence="3">
    <location>
        <begin position="28"/>
        <end position="178"/>
    </location>
</feature>
<dbReference type="PANTHER" id="PTHR35089">
    <property type="entry name" value="CHAPERONE PROTEIN SKP"/>
    <property type="match status" value="1"/>
</dbReference>
<dbReference type="InterPro" id="IPR005632">
    <property type="entry name" value="Chaperone_Skp"/>
</dbReference>
<dbReference type="Gene3D" id="3.30.910.20">
    <property type="entry name" value="Skp domain"/>
    <property type="match status" value="1"/>
</dbReference>
<dbReference type="GO" id="GO:0005829">
    <property type="term" value="C:cytosol"/>
    <property type="evidence" value="ECO:0007669"/>
    <property type="project" value="TreeGrafter"/>
</dbReference>
<dbReference type="GO" id="GO:0050821">
    <property type="term" value="P:protein stabilization"/>
    <property type="evidence" value="ECO:0007669"/>
    <property type="project" value="TreeGrafter"/>
</dbReference>
<dbReference type="AlphaFoldDB" id="D7CX86"/>
<organism evidence="4 5">
    <name type="scientific">Truepera radiovictrix (strain DSM 17093 / CIP 108686 / LMG 22925 / RQ-24)</name>
    <dbReference type="NCBI Taxonomy" id="649638"/>
    <lineage>
        <taxon>Bacteria</taxon>
        <taxon>Thermotogati</taxon>
        <taxon>Deinococcota</taxon>
        <taxon>Deinococci</taxon>
        <taxon>Trueperales</taxon>
        <taxon>Trueperaceae</taxon>
        <taxon>Truepera</taxon>
    </lineage>
</organism>
<dbReference type="Proteomes" id="UP000000379">
    <property type="component" value="Chromosome"/>
</dbReference>
<dbReference type="HOGENOM" id="CLU_1509982_0_0_0"/>
<keyword evidence="5" id="KW-1185">Reference proteome</keyword>
<accession>D7CX86</accession>
<dbReference type="KEGG" id="tra:Trad_0067"/>
<dbReference type="RefSeq" id="WP_013176590.1">
    <property type="nucleotide sequence ID" value="NC_014221.1"/>
</dbReference>